<feature type="domain" description="Glycoside hydrolase family 38 central" evidence="5">
    <location>
        <begin position="526"/>
        <end position="604"/>
    </location>
</feature>
<evidence type="ECO:0000256" key="1">
    <source>
        <dbReference type="ARBA" id="ARBA00009792"/>
    </source>
</evidence>
<dbReference type="Gene3D" id="2.70.98.30">
    <property type="entry name" value="Golgi alpha-mannosidase II, domain 4"/>
    <property type="match status" value="1"/>
</dbReference>
<dbReference type="GO" id="GO:0046872">
    <property type="term" value="F:metal ion binding"/>
    <property type="evidence" value="ECO:0007669"/>
    <property type="project" value="UniProtKB-KW"/>
</dbReference>
<dbReference type="Pfam" id="PF01074">
    <property type="entry name" value="Glyco_hydro_38N"/>
    <property type="match status" value="1"/>
</dbReference>
<dbReference type="Gene3D" id="1.20.1270.50">
    <property type="entry name" value="Glycoside hydrolase family 38, central domain"/>
    <property type="match status" value="1"/>
</dbReference>
<dbReference type="Pfam" id="PF07748">
    <property type="entry name" value="Glyco_hydro_38C"/>
    <property type="match status" value="1"/>
</dbReference>
<proteinExistence type="inferred from homology"/>
<dbReference type="GO" id="GO:0004559">
    <property type="term" value="F:alpha-mannosidase activity"/>
    <property type="evidence" value="ECO:0007669"/>
    <property type="project" value="InterPro"/>
</dbReference>
<gene>
    <name evidence="6" type="ORF">ABNN70_05900</name>
</gene>
<dbReference type="InterPro" id="IPR011330">
    <property type="entry name" value="Glyco_hydro/deAcase_b/a-brl"/>
</dbReference>
<evidence type="ECO:0000313" key="6">
    <source>
        <dbReference type="EMBL" id="XCJ17995.1"/>
    </source>
</evidence>
<dbReference type="FunFam" id="1.20.1270.50:FF:000004">
    <property type="entry name" value="alpha-mannosidase 2C1 isoform X1"/>
    <property type="match status" value="1"/>
</dbReference>
<dbReference type="GO" id="GO:0009313">
    <property type="term" value="P:oligosaccharide catabolic process"/>
    <property type="evidence" value="ECO:0007669"/>
    <property type="project" value="TreeGrafter"/>
</dbReference>
<organism evidence="6">
    <name type="scientific">Sporolactobacillus sp. Y61</name>
    <dbReference type="NCBI Taxonomy" id="3160863"/>
    <lineage>
        <taxon>Bacteria</taxon>
        <taxon>Bacillati</taxon>
        <taxon>Bacillota</taxon>
        <taxon>Bacilli</taxon>
        <taxon>Bacillales</taxon>
        <taxon>Sporolactobacillaceae</taxon>
        <taxon>Sporolactobacillus</taxon>
    </lineage>
</organism>
<keyword evidence="3" id="KW-0378">Hydrolase</keyword>
<keyword evidence="4" id="KW-0326">Glycosidase</keyword>
<sequence length="1042" mass="120625">MGQDFQQFLRKANQQLDYLHDYFYRGFANVEEAVIMEDTRDDKRRIPQHGEWAPVKIGDHWDGRDRYFWLKFSLSVPHLQDGQHYVLHMDLGRTGEGNNSGFEGLVFVNGHPRQAVDSNHEDAYFDHTFSNSQLDVNIKLWTGLEGGGVPVIQHYVLRALAVGIIPQSVVDCFDYLRNIVDVIQEMDDDEPLKYAYINLVKQIIKRFYWSNESTETIGATCNQALTIIHRFISQHAGEKKGYHITAVGHTHIDVAWLWRLRHTREKIARSFSTVLELMKEYPDYRFFQSTPQDYAFLAEDYPELYNQIKQRIAEGRWEANGATWLEPDTNIPSGESLTRQFLYGIDYFQSKFAARQNVLWLPDVFGYSAALPQILQGFDIPNFMTTKISWNDTNRMPHDTFYWRGIDGSKVLTHFITTVEANTDFYDPKQWRYTYNGEINPRTVLGTYHVYTDKDINNDLLLSYGYGDGGGGPTREEIKNIRIINELPGMPTIENGRVDNYFDQLNDRIAHTQEPVAIWDGELYLEYHRGTYTSQAKVKNWNRRAEYALRQLEIWYTAAHVQKGISYPAERIRKLWIILLRNQFHDILPGSAIKEVYEDTAKEFKQLFDGVRQLRQELDHQLTKKHENCLLFRNSLPWPVKQLVRLPKGVTNVEDVPTTTDGNQSYALVDVPALGSVAHATRGILPTESSNKTVRIDGNTLHTSYYDVIYRADGVFESIVDRQTHREWLARQQGGNVFTLYEDRPLDFDDWNIDADYPDKPKQLHAQHVELTTNNSLFADLSMDFSFGHSKMHQVIRFYAHSPRIDFITQVDWHEHQTLLRTAFNTTIQSDYARYDIQYGNVQRPTSDNTSWDQAKFETVAHKWADLSERDCGLALLNDCKYGYRIKGQQMSLTLLKSGIDPDPNADEGRHKFTYSLLPHEGDFLSGDVEKVSEELNDPLQIVTNASDDQLTALVNLSGEFPVALDTIKMSEDEKAVIIRLHDYSGTKNVITVQPQFRYVNVVQVKLDEQKKNIPVTEINHDKLQILMNPYQIATLRFDISN</sequence>
<dbReference type="RefSeq" id="WP_353949079.1">
    <property type="nucleotide sequence ID" value="NZ_CP159510.1"/>
</dbReference>
<dbReference type="SUPFAM" id="SSF88688">
    <property type="entry name" value="Families 57/38 glycoside transferase middle domain"/>
    <property type="match status" value="1"/>
</dbReference>
<dbReference type="SUPFAM" id="SSF74650">
    <property type="entry name" value="Galactose mutarotase-like"/>
    <property type="match status" value="1"/>
</dbReference>
<accession>A0AAU8IHH7</accession>
<evidence type="ECO:0000256" key="4">
    <source>
        <dbReference type="ARBA" id="ARBA00023295"/>
    </source>
</evidence>
<evidence type="ECO:0000256" key="3">
    <source>
        <dbReference type="ARBA" id="ARBA00022801"/>
    </source>
</evidence>
<dbReference type="FunFam" id="2.70.98.30:FF:000010">
    <property type="entry name" value="Cytosolic alpha-mannosidase"/>
    <property type="match status" value="1"/>
</dbReference>
<dbReference type="EMBL" id="CP159510">
    <property type="protein sequence ID" value="XCJ17995.1"/>
    <property type="molecule type" value="Genomic_DNA"/>
</dbReference>
<dbReference type="InterPro" id="IPR011013">
    <property type="entry name" value="Gal_mutarotase_sf_dom"/>
</dbReference>
<dbReference type="GO" id="GO:0006013">
    <property type="term" value="P:mannose metabolic process"/>
    <property type="evidence" value="ECO:0007669"/>
    <property type="project" value="InterPro"/>
</dbReference>
<dbReference type="InterPro" id="IPR027291">
    <property type="entry name" value="Glyco_hydro_38_N_sf"/>
</dbReference>
<dbReference type="SUPFAM" id="SSF88713">
    <property type="entry name" value="Glycoside hydrolase/deacetylase"/>
    <property type="match status" value="1"/>
</dbReference>
<reference evidence="6" key="1">
    <citation type="submission" date="2024-06" db="EMBL/GenBank/DDBJ databases">
        <authorList>
            <person name="Fan A."/>
            <person name="Zhang F.Y."/>
            <person name="Zhang L."/>
        </authorList>
    </citation>
    <scope>NUCLEOTIDE SEQUENCE</scope>
    <source>
        <strain evidence="6">Y61</strain>
    </source>
</reference>
<dbReference type="AlphaFoldDB" id="A0AAU8IHH7"/>
<dbReference type="Gene3D" id="3.20.110.10">
    <property type="entry name" value="Glycoside hydrolase 38, N terminal domain"/>
    <property type="match status" value="1"/>
</dbReference>
<dbReference type="SMART" id="SM00872">
    <property type="entry name" value="Alpha-mann_mid"/>
    <property type="match status" value="1"/>
</dbReference>
<dbReference type="PANTHER" id="PTHR46017:SF1">
    <property type="entry name" value="ALPHA-MANNOSIDASE 2C1"/>
    <property type="match status" value="1"/>
</dbReference>
<dbReference type="InterPro" id="IPR028995">
    <property type="entry name" value="Glyco_hydro_57/38_cen_sf"/>
</dbReference>
<dbReference type="InterPro" id="IPR037094">
    <property type="entry name" value="Glyco_hydro_38_cen_sf"/>
</dbReference>
<keyword evidence="2" id="KW-0479">Metal-binding</keyword>
<dbReference type="Pfam" id="PF17677">
    <property type="entry name" value="Glyco_hydro38C2"/>
    <property type="match status" value="1"/>
</dbReference>
<dbReference type="FunFam" id="3.20.110.10:FF:000002">
    <property type="entry name" value="alpha-mannosidase 2C1 isoform X1"/>
    <property type="match status" value="1"/>
</dbReference>
<dbReference type="InterPro" id="IPR000602">
    <property type="entry name" value="Glyco_hydro_38_N"/>
</dbReference>
<evidence type="ECO:0000259" key="5">
    <source>
        <dbReference type="SMART" id="SM00872"/>
    </source>
</evidence>
<protein>
    <submittedName>
        <fullName evidence="6">Alpha-mannosidase</fullName>
    </submittedName>
</protein>
<dbReference type="CDD" id="cd10789">
    <property type="entry name" value="GH38N_AMII_ER_cytosolic"/>
    <property type="match status" value="1"/>
</dbReference>
<dbReference type="PANTHER" id="PTHR46017">
    <property type="entry name" value="ALPHA-MANNOSIDASE 2C1"/>
    <property type="match status" value="1"/>
</dbReference>
<dbReference type="Pfam" id="PF09261">
    <property type="entry name" value="Alpha-mann_mid"/>
    <property type="match status" value="1"/>
</dbReference>
<name>A0AAU8IHH7_9BACL</name>
<dbReference type="InterPro" id="IPR015341">
    <property type="entry name" value="Glyco_hydro_38_cen"/>
</dbReference>
<comment type="similarity">
    <text evidence="1">Belongs to the glycosyl hydrolase 38 family.</text>
</comment>
<evidence type="ECO:0000256" key="2">
    <source>
        <dbReference type="ARBA" id="ARBA00022723"/>
    </source>
</evidence>
<dbReference type="InterPro" id="IPR041147">
    <property type="entry name" value="GH38_C"/>
</dbReference>
<dbReference type="GO" id="GO:0030246">
    <property type="term" value="F:carbohydrate binding"/>
    <property type="evidence" value="ECO:0007669"/>
    <property type="project" value="InterPro"/>
</dbReference>
<dbReference type="InterPro" id="IPR011682">
    <property type="entry name" value="Glyco_hydro_38_C"/>
</dbReference>